<feature type="transmembrane region" description="Helical" evidence="1">
    <location>
        <begin position="61"/>
        <end position="82"/>
    </location>
</feature>
<dbReference type="AlphaFoldDB" id="A0AAW4PP50"/>
<evidence type="ECO:0000313" key="3">
    <source>
        <dbReference type="Proteomes" id="UP001430377"/>
    </source>
</evidence>
<feature type="transmembrane region" description="Helical" evidence="1">
    <location>
        <begin position="34"/>
        <end position="55"/>
    </location>
</feature>
<name>A0AAW4PP50_9EURY</name>
<dbReference type="RefSeq" id="WP_220617945.1">
    <property type="nucleotide sequence ID" value="NZ_RKLR01000002.1"/>
</dbReference>
<protein>
    <submittedName>
        <fullName evidence="2">Uncharacterized protein</fullName>
    </submittedName>
</protein>
<dbReference type="EMBL" id="RKLR01000002">
    <property type="protein sequence ID" value="MBX0322976.1"/>
    <property type="molecule type" value="Genomic_DNA"/>
</dbReference>
<accession>A0AAW4PP50</accession>
<reference evidence="2 3" key="1">
    <citation type="submission" date="2021-06" db="EMBL/GenBank/DDBJ databases">
        <title>Halomicroarcula sp. a new haloarchaeum isolated from saline soil.</title>
        <authorList>
            <person name="Duran-Viseras A."/>
            <person name="Sanchez-Porro C."/>
            <person name="Ventosa A."/>
        </authorList>
    </citation>
    <scope>NUCLEOTIDE SEQUENCE [LARGE SCALE GENOMIC DNA]</scope>
    <source>
        <strain evidence="2 3">F13</strain>
    </source>
</reference>
<keyword evidence="1" id="KW-0812">Transmembrane</keyword>
<feature type="transmembrane region" description="Helical" evidence="1">
    <location>
        <begin position="253"/>
        <end position="273"/>
    </location>
</feature>
<gene>
    <name evidence="2" type="ORF">EGH21_08040</name>
</gene>
<sequence length="342" mass="38185">MTDRVSWLRFEARLFRDDALEWLLLTGDRRLVSALQLGVLVTTVTAVVNSSLVPLRSDTPVLFLLFALIAGNFTLIAIVTSLSQFVLGRRLESPGEIRAEIDETVAYRRDVGETSGQHLMPVKPDAFLLQLYRNAREDLDSLSDVTDETRTKRTREELEDLVEGLAAHIDYVVALLRQPSSGLKHALFVTLTTDYENYVHRTWYLQTEYDDEYTDAVSEPLTRLTETLEHMVVATRLFKTTFIESEVAELSRYLLYVGLPAQIAAVLVTLFYTTPGTPPSVSHGTLEVLVPAVLTAGFAPFLVLSSYVVRLSVVARRTAESFPFSSQLDSALTSRGEFGDDA</sequence>
<dbReference type="InterPro" id="IPR058278">
    <property type="entry name" value="DUF7972"/>
</dbReference>
<proteinExistence type="predicted"/>
<feature type="transmembrane region" description="Helical" evidence="1">
    <location>
        <begin position="288"/>
        <end position="309"/>
    </location>
</feature>
<keyword evidence="1" id="KW-0472">Membrane</keyword>
<organism evidence="2 3">
    <name type="scientific">Haloarcula rubra</name>
    <dbReference type="NCBI Taxonomy" id="2487747"/>
    <lineage>
        <taxon>Archaea</taxon>
        <taxon>Methanobacteriati</taxon>
        <taxon>Methanobacteriota</taxon>
        <taxon>Stenosarchaea group</taxon>
        <taxon>Halobacteria</taxon>
        <taxon>Halobacteriales</taxon>
        <taxon>Haloarculaceae</taxon>
        <taxon>Haloarcula</taxon>
    </lineage>
</organism>
<keyword evidence="1" id="KW-1133">Transmembrane helix</keyword>
<evidence type="ECO:0000313" key="2">
    <source>
        <dbReference type="EMBL" id="MBX0322976.1"/>
    </source>
</evidence>
<evidence type="ECO:0000256" key="1">
    <source>
        <dbReference type="SAM" id="Phobius"/>
    </source>
</evidence>
<dbReference type="Pfam" id="PF25927">
    <property type="entry name" value="DUF7972"/>
    <property type="match status" value="1"/>
</dbReference>
<keyword evidence="3" id="KW-1185">Reference proteome</keyword>
<dbReference type="Proteomes" id="UP001430377">
    <property type="component" value="Unassembled WGS sequence"/>
</dbReference>
<comment type="caution">
    <text evidence="2">The sequence shown here is derived from an EMBL/GenBank/DDBJ whole genome shotgun (WGS) entry which is preliminary data.</text>
</comment>